<feature type="coiled-coil region" evidence="1">
    <location>
        <begin position="409"/>
        <end position="442"/>
    </location>
</feature>
<keyword evidence="1" id="KW-0175">Coiled coil</keyword>
<sequence>MTVDAVGKDEGEVEQLEPTPINKDCIYGADESGFNEDDGAKIRVIGARSKKMQHKQGGGSRENTTVIVTICADRTAIRPTVIFKGKDFQVNWNQDNPMKATLGHSEKGWTDGEIGVAWIKDFHEQTKEKAGGHTCLLLPLKQYWREVKEKLFQEKHQQIKKSNFLVVYGEAHLQALTAKNIEAAFAKTGVWPYNPNIVTKDMMASSKETSSTGSLPVPEPSPVHTVSTLMQAMQKRQAENSPPSTPSARRNTRRPRLKDPETPTRRRQIDPDEDIFMMPIQDGINNLQKTSTSFLVSDTPIDAATAVLPHMPTFQFSPMKPDLNAALLKTPPSTEREEILLLELRKIMRKYNSLKETAISLQSSLVLNSVYCDTLHERLAAQEEMKKHISKARLMGDGMPKLLTSEEFVNRVEEFMRESEEKAKQLQDKQASKEEIAAARREWSALCAARKKENEWLHAMWVTDKALWREEKSKGICTRPEPKWGSIKLGPVPKPVILERASKKKSSISGQGPEDNEEEGQISGSDHGSEELEE</sequence>
<evidence type="ECO:0000313" key="5">
    <source>
        <dbReference type="Proteomes" id="UP000559256"/>
    </source>
</evidence>
<dbReference type="EMBL" id="JAACJM010000121">
    <property type="protein sequence ID" value="KAF5344652.1"/>
    <property type="molecule type" value="Genomic_DNA"/>
</dbReference>
<gene>
    <name evidence="4" type="ORF">D9758_016411</name>
</gene>
<dbReference type="GO" id="GO:0003676">
    <property type="term" value="F:nucleic acid binding"/>
    <property type="evidence" value="ECO:0007669"/>
    <property type="project" value="InterPro"/>
</dbReference>
<feature type="compositionally biased region" description="Basic and acidic residues" evidence="2">
    <location>
        <begin position="257"/>
        <end position="270"/>
    </location>
</feature>
<feature type="compositionally biased region" description="Polar residues" evidence="2">
    <location>
        <begin position="239"/>
        <end position="249"/>
    </location>
</feature>
<dbReference type="OrthoDB" id="3269232at2759"/>
<dbReference type="Pfam" id="PF03184">
    <property type="entry name" value="DDE_1"/>
    <property type="match status" value="1"/>
</dbReference>
<evidence type="ECO:0000259" key="3">
    <source>
        <dbReference type="Pfam" id="PF03184"/>
    </source>
</evidence>
<proteinExistence type="predicted"/>
<feature type="region of interest" description="Disordered" evidence="2">
    <location>
        <begin position="204"/>
        <end position="272"/>
    </location>
</feature>
<evidence type="ECO:0000256" key="1">
    <source>
        <dbReference type="SAM" id="Coils"/>
    </source>
</evidence>
<dbReference type="Proteomes" id="UP000559256">
    <property type="component" value="Unassembled WGS sequence"/>
</dbReference>
<organism evidence="4 5">
    <name type="scientific">Tetrapyrgos nigripes</name>
    <dbReference type="NCBI Taxonomy" id="182062"/>
    <lineage>
        <taxon>Eukaryota</taxon>
        <taxon>Fungi</taxon>
        <taxon>Dikarya</taxon>
        <taxon>Basidiomycota</taxon>
        <taxon>Agaricomycotina</taxon>
        <taxon>Agaricomycetes</taxon>
        <taxon>Agaricomycetidae</taxon>
        <taxon>Agaricales</taxon>
        <taxon>Marasmiineae</taxon>
        <taxon>Marasmiaceae</taxon>
        <taxon>Tetrapyrgos</taxon>
    </lineage>
</organism>
<name>A0A8H5FQ27_9AGAR</name>
<evidence type="ECO:0000313" key="4">
    <source>
        <dbReference type="EMBL" id="KAF5344652.1"/>
    </source>
</evidence>
<keyword evidence="5" id="KW-1185">Reference proteome</keyword>
<feature type="domain" description="DDE-1" evidence="3">
    <location>
        <begin position="64"/>
        <end position="138"/>
    </location>
</feature>
<evidence type="ECO:0000256" key="2">
    <source>
        <dbReference type="SAM" id="MobiDB-lite"/>
    </source>
</evidence>
<accession>A0A8H5FQ27</accession>
<comment type="caution">
    <text evidence="4">The sequence shown here is derived from an EMBL/GenBank/DDBJ whole genome shotgun (WGS) entry which is preliminary data.</text>
</comment>
<protein>
    <recommendedName>
        <fullName evidence="3">DDE-1 domain-containing protein</fullName>
    </recommendedName>
</protein>
<dbReference type="AlphaFoldDB" id="A0A8H5FQ27"/>
<dbReference type="InterPro" id="IPR004875">
    <property type="entry name" value="DDE_SF_endonuclease_dom"/>
</dbReference>
<reference evidence="4 5" key="1">
    <citation type="journal article" date="2020" name="ISME J.">
        <title>Uncovering the hidden diversity of litter-decomposition mechanisms in mushroom-forming fungi.</title>
        <authorList>
            <person name="Floudas D."/>
            <person name="Bentzer J."/>
            <person name="Ahren D."/>
            <person name="Johansson T."/>
            <person name="Persson P."/>
            <person name="Tunlid A."/>
        </authorList>
    </citation>
    <scope>NUCLEOTIDE SEQUENCE [LARGE SCALE GENOMIC DNA]</scope>
    <source>
        <strain evidence="4 5">CBS 291.85</strain>
    </source>
</reference>
<feature type="region of interest" description="Disordered" evidence="2">
    <location>
        <begin position="498"/>
        <end position="534"/>
    </location>
</feature>